<feature type="compositionally biased region" description="Low complexity" evidence="1">
    <location>
        <begin position="7"/>
        <end position="26"/>
    </location>
</feature>
<evidence type="ECO:0000313" key="4">
    <source>
        <dbReference type="Proteomes" id="UP000198925"/>
    </source>
</evidence>
<feature type="region of interest" description="Disordered" evidence="1">
    <location>
        <begin position="728"/>
        <end position="752"/>
    </location>
</feature>
<dbReference type="GO" id="GO:0004222">
    <property type="term" value="F:metalloendopeptidase activity"/>
    <property type="evidence" value="ECO:0007669"/>
    <property type="project" value="InterPro"/>
</dbReference>
<dbReference type="Gene3D" id="1.20.58.760">
    <property type="entry name" value="Peptidase M41"/>
    <property type="match status" value="1"/>
</dbReference>
<dbReference type="PANTHER" id="PTHR23076:SF97">
    <property type="entry name" value="ATP-DEPENDENT ZINC METALLOPROTEASE YME1L1"/>
    <property type="match status" value="1"/>
</dbReference>
<accession>A0A1G6V6J1</accession>
<feature type="compositionally biased region" description="Basic residues" evidence="1">
    <location>
        <begin position="743"/>
        <end position="752"/>
    </location>
</feature>
<evidence type="ECO:0000313" key="3">
    <source>
        <dbReference type="EMBL" id="SDD49290.1"/>
    </source>
</evidence>
<dbReference type="GO" id="GO:0004176">
    <property type="term" value="F:ATP-dependent peptidase activity"/>
    <property type="evidence" value="ECO:0007669"/>
    <property type="project" value="InterPro"/>
</dbReference>
<keyword evidence="3" id="KW-0378">Hydrolase</keyword>
<feature type="compositionally biased region" description="Pro residues" evidence="1">
    <location>
        <begin position="72"/>
        <end position="84"/>
    </location>
</feature>
<dbReference type="CDD" id="cd19481">
    <property type="entry name" value="RecA-like_protease"/>
    <property type="match status" value="1"/>
</dbReference>
<dbReference type="GO" id="GO:0005886">
    <property type="term" value="C:plasma membrane"/>
    <property type="evidence" value="ECO:0007669"/>
    <property type="project" value="TreeGrafter"/>
</dbReference>
<dbReference type="GO" id="GO:0006508">
    <property type="term" value="P:proteolysis"/>
    <property type="evidence" value="ECO:0007669"/>
    <property type="project" value="UniProtKB-KW"/>
</dbReference>
<dbReference type="SUPFAM" id="SSF52540">
    <property type="entry name" value="P-loop containing nucleoside triphosphate hydrolases"/>
    <property type="match status" value="1"/>
</dbReference>
<name>A0A1G6V6J1_9PROT</name>
<dbReference type="SUPFAM" id="SSF140990">
    <property type="entry name" value="FtsH protease domain-like"/>
    <property type="match status" value="1"/>
</dbReference>
<sequence>MPDTVIDATAADAARSDPAADATTSSPLRGAANELDAATALPTADALDAALEGLAEAVKDEIGLRPDEFEPDPPPPPTPPPPHQPMLARARLEDPAEAVAYAMLRRLLAADPGLRDRAREPGAAVVVEVPDAEWVAPVAETWRMLVRGTEEIPLDGDDDQERPYRRMTKVDPAWAEFRRDGTGRGQRRDDGNGSVRTILAAGRPLYGFSPSPARFLPSDLLRVATATLVVGPPDPAALAEAATMLTGTEPVTSHVPAEAARLVGVGDLWLARRPGQDADAYLERLAELASQRLVARPVTLGDLHGMDEAVRWGKDVARDLADYGSGSLTWRDVDRGAVLVGPTGIGKTTFARALAADCGVLLVTGSLGQWQGARDGHLGTTLGAMRETFEAARKAAPCILLVDEIDSFGDRASFRSRDRDYSVQVVNAFLEELDGATGREGVVVVGCCNDASRLDPAILRPGRLERLIRVPLPDQTALAAILRHHLGGDLPGADLSQLALAGLGSTGAEAESWVRGMRRRARRARREPTLADLEAELRGRRPNPAKEFLRRTAIHEAGHAVATALGRPGALVSATVQASGDRFGQVLWTPRDGADTPFTRAALAALLRETLAGRAAEEELLGEASAGSGGGEDSDLATATRLATAAVTALGLDRGGGALVWRGLPAAADVPGLLAARPDVAHRVGSMLDAAYAEARALVRRHRVAVRSLADLLVARETVPGAEIESLVAGCPPGASPPTRPGAGRRGRRDRT</sequence>
<dbReference type="AlphaFoldDB" id="A0A1G6V6J1"/>
<dbReference type="InterPro" id="IPR003593">
    <property type="entry name" value="AAA+_ATPase"/>
</dbReference>
<protein>
    <submittedName>
        <fullName evidence="3">ATP-dependent Zn proteases</fullName>
    </submittedName>
</protein>
<feature type="region of interest" description="Disordered" evidence="1">
    <location>
        <begin position="65"/>
        <end position="87"/>
    </location>
</feature>
<dbReference type="Gene3D" id="3.40.50.300">
    <property type="entry name" value="P-loop containing nucleotide triphosphate hydrolases"/>
    <property type="match status" value="1"/>
</dbReference>
<feature type="region of interest" description="Disordered" evidence="1">
    <location>
        <begin position="1"/>
        <end position="31"/>
    </location>
</feature>
<evidence type="ECO:0000259" key="2">
    <source>
        <dbReference type="SMART" id="SM00382"/>
    </source>
</evidence>
<dbReference type="Pfam" id="PF01434">
    <property type="entry name" value="Peptidase_M41"/>
    <property type="match status" value="1"/>
</dbReference>
<proteinExistence type="predicted"/>
<keyword evidence="4" id="KW-1185">Reference proteome</keyword>
<dbReference type="Pfam" id="PF00004">
    <property type="entry name" value="AAA"/>
    <property type="match status" value="1"/>
</dbReference>
<dbReference type="InterPro" id="IPR003959">
    <property type="entry name" value="ATPase_AAA_core"/>
</dbReference>
<dbReference type="PANTHER" id="PTHR23076">
    <property type="entry name" value="METALLOPROTEASE M41 FTSH"/>
    <property type="match status" value="1"/>
</dbReference>
<dbReference type="SMART" id="SM00382">
    <property type="entry name" value="AAA"/>
    <property type="match status" value="1"/>
</dbReference>
<reference evidence="3 4" key="1">
    <citation type="submission" date="2016-10" db="EMBL/GenBank/DDBJ databases">
        <authorList>
            <person name="de Groot N.N."/>
        </authorList>
    </citation>
    <scope>NUCLEOTIDE SEQUENCE [LARGE SCALE GENOMIC DNA]</scope>
    <source>
        <strain evidence="3 4">CPCC 100156</strain>
    </source>
</reference>
<evidence type="ECO:0000256" key="1">
    <source>
        <dbReference type="SAM" id="MobiDB-lite"/>
    </source>
</evidence>
<dbReference type="GO" id="GO:0005524">
    <property type="term" value="F:ATP binding"/>
    <property type="evidence" value="ECO:0007669"/>
    <property type="project" value="InterPro"/>
</dbReference>
<dbReference type="InterPro" id="IPR000642">
    <property type="entry name" value="Peptidase_M41"/>
</dbReference>
<organism evidence="3 4">
    <name type="scientific">Belnapia rosea</name>
    <dbReference type="NCBI Taxonomy" id="938405"/>
    <lineage>
        <taxon>Bacteria</taxon>
        <taxon>Pseudomonadati</taxon>
        <taxon>Pseudomonadota</taxon>
        <taxon>Alphaproteobacteria</taxon>
        <taxon>Acetobacterales</taxon>
        <taxon>Roseomonadaceae</taxon>
        <taxon>Belnapia</taxon>
    </lineage>
</organism>
<dbReference type="Proteomes" id="UP000198925">
    <property type="component" value="Unassembled WGS sequence"/>
</dbReference>
<dbReference type="InterPro" id="IPR037219">
    <property type="entry name" value="Peptidase_M41-like"/>
</dbReference>
<dbReference type="EMBL" id="FMZX01000008">
    <property type="protein sequence ID" value="SDD49290.1"/>
    <property type="molecule type" value="Genomic_DNA"/>
</dbReference>
<keyword evidence="3" id="KW-0645">Protease</keyword>
<gene>
    <name evidence="3" type="ORF">SAMN04487779_1008153</name>
</gene>
<dbReference type="GO" id="GO:0030163">
    <property type="term" value="P:protein catabolic process"/>
    <property type="evidence" value="ECO:0007669"/>
    <property type="project" value="TreeGrafter"/>
</dbReference>
<dbReference type="GO" id="GO:0016887">
    <property type="term" value="F:ATP hydrolysis activity"/>
    <property type="evidence" value="ECO:0007669"/>
    <property type="project" value="InterPro"/>
</dbReference>
<dbReference type="InterPro" id="IPR027417">
    <property type="entry name" value="P-loop_NTPase"/>
</dbReference>
<feature type="domain" description="AAA+ ATPase" evidence="2">
    <location>
        <begin position="333"/>
        <end position="474"/>
    </location>
</feature>